<name>A0A0E0C5M4_9ORYZ</name>
<proteinExistence type="predicted"/>
<dbReference type="Proteomes" id="UP000008021">
    <property type="component" value="Chromosome 1"/>
</dbReference>
<evidence type="ECO:0000256" key="1">
    <source>
        <dbReference type="SAM" id="MobiDB-lite"/>
    </source>
</evidence>
<dbReference type="AlphaFoldDB" id="A0A0E0C5M4"/>
<reference evidence="2" key="2">
    <citation type="submission" date="2018-05" db="EMBL/GenBank/DDBJ databases">
        <title>OmerRS3 (Oryza meridionalis Reference Sequence Version 3).</title>
        <authorList>
            <person name="Zhang J."/>
            <person name="Kudrna D."/>
            <person name="Lee S."/>
            <person name="Talag J."/>
            <person name="Welchert J."/>
            <person name="Wing R.A."/>
        </authorList>
    </citation>
    <scope>NUCLEOTIDE SEQUENCE [LARGE SCALE GENOMIC DNA]</scope>
    <source>
        <strain evidence="2">cv. OR44</strain>
    </source>
</reference>
<accession>A0A0E0C5M4</accession>
<sequence length="74" mass="7962">MPMAAAAARAYGVASCHSSRRPRLPVVCVCCRGDDAHWREESCRCHRPQPVSHASGGGRGPRDGEREEPTDSSS</sequence>
<feature type="compositionally biased region" description="Basic and acidic residues" evidence="1">
    <location>
        <begin position="60"/>
        <end position="74"/>
    </location>
</feature>
<evidence type="ECO:0000313" key="2">
    <source>
        <dbReference type="EnsemblPlants" id="OMERI01G23170.1"/>
    </source>
</evidence>
<organism evidence="2">
    <name type="scientific">Oryza meridionalis</name>
    <dbReference type="NCBI Taxonomy" id="40149"/>
    <lineage>
        <taxon>Eukaryota</taxon>
        <taxon>Viridiplantae</taxon>
        <taxon>Streptophyta</taxon>
        <taxon>Embryophyta</taxon>
        <taxon>Tracheophyta</taxon>
        <taxon>Spermatophyta</taxon>
        <taxon>Magnoliopsida</taxon>
        <taxon>Liliopsida</taxon>
        <taxon>Poales</taxon>
        <taxon>Poaceae</taxon>
        <taxon>BOP clade</taxon>
        <taxon>Oryzoideae</taxon>
        <taxon>Oryzeae</taxon>
        <taxon>Oryzinae</taxon>
        <taxon>Oryza</taxon>
    </lineage>
</organism>
<keyword evidence="3" id="KW-1185">Reference proteome</keyword>
<dbReference type="HOGENOM" id="CLU_2691889_0_0_1"/>
<reference evidence="2" key="1">
    <citation type="submission" date="2015-04" db="UniProtKB">
        <authorList>
            <consortium name="EnsemblPlants"/>
        </authorList>
    </citation>
    <scope>IDENTIFICATION</scope>
</reference>
<feature type="region of interest" description="Disordered" evidence="1">
    <location>
        <begin position="46"/>
        <end position="74"/>
    </location>
</feature>
<protein>
    <submittedName>
        <fullName evidence="2">Uncharacterized protein</fullName>
    </submittedName>
</protein>
<evidence type="ECO:0000313" key="3">
    <source>
        <dbReference type="Proteomes" id="UP000008021"/>
    </source>
</evidence>
<dbReference type="Gramene" id="OMERI01G23170.1">
    <property type="protein sequence ID" value="OMERI01G23170.1"/>
    <property type="gene ID" value="OMERI01G23170"/>
</dbReference>
<dbReference type="EnsemblPlants" id="OMERI01G23170.1">
    <property type="protein sequence ID" value="OMERI01G23170.1"/>
    <property type="gene ID" value="OMERI01G23170"/>
</dbReference>